<dbReference type="GO" id="GO:0003735">
    <property type="term" value="F:structural constituent of ribosome"/>
    <property type="evidence" value="ECO:0007669"/>
    <property type="project" value="InterPro"/>
</dbReference>
<evidence type="ECO:0000256" key="1">
    <source>
        <dbReference type="ARBA" id="ARBA00022980"/>
    </source>
</evidence>
<accession>A0AAD7EXN4</accession>
<proteinExistence type="predicted"/>
<dbReference type="PANTHER" id="PTHR10934:SF2">
    <property type="entry name" value="LARGE RIBOSOMAL SUBUNIT PROTEIN EL18"/>
    <property type="match status" value="1"/>
</dbReference>
<name>A0AAD7EXN4_9AGAR</name>
<dbReference type="AlphaFoldDB" id="A0AAD7EXN4"/>
<dbReference type="PANTHER" id="PTHR10934">
    <property type="entry name" value="60S RIBOSOMAL PROTEIN L18"/>
    <property type="match status" value="1"/>
</dbReference>
<evidence type="ECO:0000256" key="2">
    <source>
        <dbReference type="ARBA" id="ARBA00023274"/>
    </source>
</evidence>
<dbReference type="Gene3D" id="3.100.10.10">
    <property type="match status" value="1"/>
</dbReference>
<reference evidence="4" key="1">
    <citation type="submission" date="2023-03" db="EMBL/GenBank/DDBJ databases">
        <title>Massive genome expansion in bonnet fungi (Mycena s.s.) driven by repeated elements and novel gene families across ecological guilds.</title>
        <authorList>
            <consortium name="Lawrence Berkeley National Laboratory"/>
            <person name="Harder C.B."/>
            <person name="Miyauchi S."/>
            <person name="Viragh M."/>
            <person name="Kuo A."/>
            <person name="Thoen E."/>
            <person name="Andreopoulos B."/>
            <person name="Lu D."/>
            <person name="Skrede I."/>
            <person name="Drula E."/>
            <person name="Henrissat B."/>
            <person name="Morin E."/>
            <person name="Kohler A."/>
            <person name="Barry K."/>
            <person name="LaButti K."/>
            <person name="Morin E."/>
            <person name="Salamov A."/>
            <person name="Lipzen A."/>
            <person name="Mereny Z."/>
            <person name="Hegedus B."/>
            <person name="Baldrian P."/>
            <person name="Stursova M."/>
            <person name="Weitz H."/>
            <person name="Taylor A."/>
            <person name="Grigoriev I.V."/>
            <person name="Nagy L.G."/>
            <person name="Martin F."/>
            <person name="Kauserud H."/>
        </authorList>
    </citation>
    <scope>NUCLEOTIDE SEQUENCE</scope>
    <source>
        <strain evidence="4">CBHHK002</strain>
    </source>
</reference>
<keyword evidence="1" id="KW-0689">Ribosomal protein</keyword>
<sequence>MPSSDKDLSWTSPVEAIPIGISTLTCVELTQQTLATTPGRRGDGERDFASWKVFHHLFLSKTNCTPLSLSRIIKETSNTVDLPNKTLVSAVDTITDDIRLTEVPKLTIAALCTGADLLALRAPTGANTALLRGKKTAWEANQYFRMGPRKNKKAIHYLEYTQSRGRRKSKGFKV</sequence>
<organism evidence="4 5">
    <name type="scientific">Mycena albidolilacea</name>
    <dbReference type="NCBI Taxonomy" id="1033008"/>
    <lineage>
        <taxon>Eukaryota</taxon>
        <taxon>Fungi</taxon>
        <taxon>Dikarya</taxon>
        <taxon>Basidiomycota</taxon>
        <taxon>Agaricomycotina</taxon>
        <taxon>Agaricomycetes</taxon>
        <taxon>Agaricomycetidae</taxon>
        <taxon>Agaricales</taxon>
        <taxon>Marasmiineae</taxon>
        <taxon>Mycenaceae</taxon>
        <taxon>Mycena</taxon>
    </lineage>
</organism>
<dbReference type="GO" id="GO:0022625">
    <property type="term" value="C:cytosolic large ribosomal subunit"/>
    <property type="evidence" value="ECO:0007669"/>
    <property type="project" value="TreeGrafter"/>
</dbReference>
<dbReference type="GO" id="GO:0003723">
    <property type="term" value="F:RNA binding"/>
    <property type="evidence" value="ECO:0007669"/>
    <property type="project" value="TreeGrafter"/>
</dbReference>
<evidence type="ECO:0000313" key="5">
    <source>
        <dbReference type="Proteomes" id="UP001218218"/>
    </source>
</evidence>
<dbReference type="InterPro" id="IPR021131">
    <property type="entry name" value="Ribosomal_uL15/eL18"/>
</dbReference>
<evidence type="ECO:0000259" key="3">
    <source>
        <dbReference type="Pfam" id="PF17135"/>
    </source>
</evidence>
<dbReference type="Proteomes" id="UP001218218">
    <property type="component" value="Unassembled WGS sequence"/>
</dbReference>
<keyword evidence="5" id="KW-1185">Reference proteome</keyword>
<evidence type="ECO:0000313" key="4">
    <source>
        <dbReference type="EMBL" id="KAJ7356837.1"/>
    </source>
</evidence>
<protein>
    <recommendedName>
        <fullName evidence="3">Large ribosomal subunit protein uL15/eL18 domain-containing protein</fullName>
    </recommendedName>
</protein>
<dbReference type="GO" id="GO:0006412">
    <property type="term" value="P:translation"/>
    <property type="evidence" value="ECO:0007669"/>
    <property type="project" value="InterPro"/>
</dbReference>
<dbReference type="InterPro" id="IPR000039">
    <property type="entry name" value="Ribosomal_eL18"/>
</dbReference>
<gene>
    <name evidence="4" type="ORF">DFH08DRAFT_954160</name>
</gene>
<comment type="caution">
    <text evidence="4">The sequence shown here is derived from an EMBL/GenBank/DDBJ whole genome shotgun (WGS) entry which is preliminary data.</text>
</comment>
<feature type="domain" description="Large ribosomal subunit protein uL15/eL18" evidence="3">
    <location>
        <begin position="52"/>
        <end position="174"/>
    </location>
</feature>
<dbReference type="Pfam" id="PF17135">
    <property type="entry name" value="Ribosomal_L18"/>
    <property type="match status" value="1"/>
</dbReference>
<keyword evidence="2" id="KW-0687">Ribonucleoprotein</keyword>
<dbReference type="EMBL" id="JARIHO010000008">
    <property type="protein sequence ID" value="KAJ7356837.1"/>
    <property type="molecule type" value="Genomic_DNA"/>
</dbReference>